<organism evidence="4 5">
    <name type="scientific">Helicobacter apodemus</name>
    <dbReference type="NCBI Taxonomy" id="135569"/>
    <lineage>
        <taxon>Bacteria</taxon>
        <taxon>Pseudomonadati</taxon>
        <taxon>Campylobacterota</taxon>
        <taxon>Epsilonproteobacteria</taxon>
        <taxon>Campylobacterales</taxon>
        <taxon>Helicobacteraceae</taxon>
        <taxon>Helicobacter</taxon>
    </lineage>
</organism>
<evidence type="ECO:0000256" key="3">
    <source>
        <dbReference type="HAMAP-Rule" id="MF_00023"/>
    </source>
</evidence>
<keyword evidence="2 3" id="KW-0694">RNA-binding</keyword>
<keyword evidence="5" id="KW-1185">Reference proteome</keyword>
<dbReference type="InterPro" id="IPR020081">
    <property type="entry name" value="SsrA-bd_prot_CS"/>
</dbReference>
<protein>
    <recommendedName>
        <fullName evidence="3">SsrA-binding protein</fullName>
    </recommendedName>
    <alternativeName>
        <fullName evidence="3">Small protein B</fullName>
    </alternativeName>
</protein>
<keyword evidence="1 3" id="KW-0963">Cytoplasm</keyword>
<dbReference type="GO" id="GO:0070930">
    <property type="term" value="P:trans-translation-dependent protein tagging"/>
    <property type="evidence" value="ECO:0007669"/>
    <property type="project" value="TreeGrafter"/>
</dbReference>
<dbReference type="GO" id="GO:0003723">
    <property type="term" value="F:RNA binding"/>
    <property type="evidence" value="ECO:0007669"/>
    <property type="project" value="UniProtKB-UniRule"/>
</dbReference>
<evidence type="ECO:0000256" key="1">
    <source>
        <dbReference type="ARBA" id="ARBA00022490"/>
    </source>
</evidence>
<evidence type="ECO:0000313" key="4">
    <source>
        <dbReference type="EMBL" id="TLE14545.1"/>
    </source>
</evidence>
<comment type="subcellular location">
    <subcellularLocation>
        <location evidence="3">Cytoplasm</location>
    </subcellularLocation>
    <text evidence="3">The tmRNA-SmpB complex associates with stalled 70S ribosomes.</text>
</comment>
<comment type="caution">
    <text evidence="4">The sequence shown here is derived from an EMBL/GenBank/DDBJ whole genome shotgun (WGS) entry which is preliminary data.</text>
</comment>
<dbReference type="InterPro" id="IPR000037">
    <property type="entry name" value="SsrA-bd_prot"/>
</dbReference>
<dbReference type="Pfam" id="PF01668">
    <property type="entry name" value="SmpB"/>
    <property type="match status" value="1"/>
</dbReference>
<dbReference type="HAMAP" id="MF_00023">
    <property type="entry name" value="SmpB"/>
    <property type="match status" value="1"/>
</dbReference>
<dbReference type="NCBIfam" id="NF003843">
    <property type="entry name" value="PRK05422.1"/>
    <property type="match status" value="1"/>
</dbReference>
<dbReference type="EMBL" id="JRPC02000023">
    <property type="protein sequence ID" value="TLE14545.1"/>
    <property type="molecule type" value="Genomic_DNA"/>
</dbReference>
<dbReference type="PROSITE" id="PS01317">
    <property type="entry name" value="SSRP"/>
    <property type="match status" value="1"/>
</dbReference>
<evidence type="ECO:0000256" key="2">
    <source>
        <dbReference type="ARBA" id="ARBA00022884"/>
    </source>
</evidence>
<name>A0A4U8UDE1_9HELI</name>
<dbReference type="AlphaFoldDB" id="A0A4U8UDE1"/>
<dbReference type="SUPFAM" id="SSF74982">
    <property type="entry name" value="Small protein B (SmpB)"/>
    <property type="match status" value="1"/>
</dbReference>
<dbReference type="CDD" id="cd09294">
    <property type="entry name" value="SmpB"/>
    <property type="match status" value="1"/>
</dbReference>
<proteinExistence type="inferred from homology"/>
<dbReference type="RefSeq" id="WP_034554349.1">
    <property type="nucleotide sequence ID" value="NZ_JRPC02000023.1"/>
</dbReference>
<dbReference type="PANTHER" id="PTHR30308:SF2">
    <property type="entry name" value="SSRA-BINDING PROTEIN"/>
    <property type="match status" value="1"/>
</dbReference>
<sequence length="152" mass="17545">MKIIATNKKANYDFFILEKYEAGIELKGSEVKSIREARVNLKDSFVKIIQGEAFLFQAHIATLGTTNPYYKPDEKRPRKLLLHRKEIDKLFGKTQVAGMSIVALKIYFNKTNKAKLEIALAKGKNLHDKRESLKGKIQKREIAQSLKEFYKK</sequence>
<gene>
    <name evidence="3 4" type="primary">smpB</name>
    <name evidence="4" type="ORF">LS72_008575</name>
</gene>
<dbReference type="GO" id="GO:0005829">
    <property type="term" value="C:cytosol"/>
    <property type="evidence" value="ECO:0007669"/>
    <property type="project" value="TreeGrafter"/>
</dbReference>
<dbReference type="InterPro" id="IPR023620">
    <property type="entry name" value="SmpB"/>
</dbReference>
<dbReference type="NCBIfam" id="TIGR00086">
    <property type="entry name" value="smpB"/>
    <property type="match status" value="1"/>
</dbReference>
<dbReference type="Gene3D" id="2.40.280.10">
    <property type="match status" value="1"/>
</dbReference>
<reference evidence="4 5" key="1">
    <citation type="journal article" date="2014" name="Genome Announc.">
        <title>Draft genome sequences of eight enterohepatic helicobacter species isolated from both laboratory and wild rodents.</title>
        <authorList>
            <person name="Sheh A."/>
            <person name="Shen Z."/>
            <person name="Fox J.G."/>
        </authorList>
    </citation>
    <scope>NUCLEOTIDE SEQUENCE [LARGE SCALE GENOMIC DNA]</scope>
    <source>
        <strain evidence="4 5">MIT-03-7007</strain>
    </source>
</reference>
<dbReference type="GO" id="GO:0070929">
    <property type="term" value="P:trans-translation"/>
    <property type="evidence" value="ECO:0007669"/>
    <property type="project" value="UniProtKB-UniRule"/>
</dbReference>
<comment type="function">
    <text evidence="3">Required for rescue of stalled ribosomes mediated by trans-translation. Binds to transfer-messenger RNA (tmRNA), required for stable association of tmRNA with ribosomes. tmRNA and SmpB together mimic tRNA shape, replacing the anticodon stem-loop with SmpB. tmRNA is encoded by the ssrA gene; the 2 termini fold to resemble tRNA(Ala) and it encodes a 'tag peptide', a short internal open reading frame. During trans-translation Ala-aminoacylated tmRNA acts like a tRNA, entering the A-site of stalled ribosomes, displacing the stalled mRNA. The ribosome then switches to translate the ORF on the tmRNA; the nascent peptide is terminated with the 'tag peptide' encoded by the tmRNA and targeted for degradation. The ribosome is freed to recommence translation, which seems to be the essential function of trans-translation.</text>
</comment>
<accession>A0A4U8UDE1</accession>
<comment type="similarity">
    <text evidence="3">Belongs to the SmpB family.</text>
</comment>
<dbReference type="PANTHER" id="PTHR30308">
    <property type="entry name" value="TMRNA-BINDING COMPONENT OF TRANS-TRANSLATION TAGGING COMPLEX"/>
    <property type="match status" value="1"/>
</dbReference>
<dbReference type="Proteomes" id="UP000029920">
    <property type="component" value="Unassembled WGS sequence"/>
</dbReference>
<evidence type="ECO:0000313" key="5">
    <source>
        <dbReference type="Proteomes" id="UP000029920"/>
    </source>
</evidence>